<evidence type="ECO:0000313" key="1">
    <source>
        <dbReference type="EMBL" id="MPN64137.1"/>
    </source>
</evidence>
<gene>
    <name evidence="1" type="ORF">SDC9_211908</name>
</gene>
<protein>
    <submittedName>
        <fullName evidence="1">Uncharacterized protein</fullName>
    </submittedName>
</protein>
<comment type="caution">
    <text evidence="1">The sequence shown here is derived from an EMBL/GenBank/DDBJ whole genome shotgun (WGS) entry which is preliminary data.</text>
</comment>
<accession>A0A645JLA3</accession>
<dbReference type="AlphaFoldDB" id="A0A645JLA3"/>
<reference evidence="1" key="1">
    <citation type="submission" date="2019-08" db="EMBL/GenBank/DDBJ databases">
        <authorList>
            <person name="Kucharzyk K."/>
            <person name="Murdoch R.W."/>
            <person name="Higgins S."/>
            <person name="Loffler F."/>
        </authorList>
    </citation>
    <scope>NUCLEOTIDE SEQUENCE</scope>
</reference>
<dbReference type="EMBL" id="VSSQ01144598">
    <property type="protein sequence ID" value="MPN64137.1"/>
    <property type="molecule type" value="Genomic_DNA"/>
</dbReference>
<sequence>MLPGRQAFENLRAHRALSHIGDKALDDGKIDVRLQKRELYLAHRLFDFLLIKLAAAGKLFEYSLKFCGKPVKRHGIPPSIAPSRRSFSEARS</sequence>
<organism evidence="1">
    <name type="scientific">bioreactor metagenome</name>
    <dbReference type="NCBI Taxonomy" id="1076179"/>
    <lineage>
        <taxon>unclassified sequences</taxon>
        <taxon>metagenomes</taxon>
        <taxon>ecological metagenomes</taxon>
    </lineage>
</organism>
<proteinExistence type="predicted"/>
<name>A0A645JLA3_9ZZZZ</name>